<name>A0A1I7U1T9_9PELO</name>
<accession>A0A1I7U1T9</accession>
<protein>
    <submittedName>
        <fullName evidence="2">Recep_L_domain domain-containing protein</fullName>
    </submittedName>
</protein>
<dbReference type="AlphaFoldDB" id="A0A1I7U1T9"/>
<dbReference type="WBParaSite" id="Csp11.Scaffold629.g13995.t1">
    <property type="protein sequence ID" value="Csp11.Scaffold629.g13995.t1"/>
    <property type="gene ID" value="Csp11.Scaffold629.g13995"/>
</dbReference>
<keyword evidence="1" id="KW-1185">Reference proteome</keyword>
<evidence type="ECO:0000313" key="1">
    <source>
        <dbReference type="Proteomes" id="UP000095282"/>
    </source>
</evidence>
<proteinExistence type="predicted"/>
<evidence type="ECO:0000313" key="2">
    <source>
        <dbReference type="WBParaSite" id="Csp11.Scaffold629.g13995.t1"/>
    </source>
</evidence>
<dbReference type="Proteomes" id="UP000095282">
    <property type="component" value="Unplaced"/>
</dbReference>
<sequence>MVIVVQATFAVNNVKNSLPGSLQTVSDAKAYDYLYSDKLEEIMEGTSINVSAVVKHKPQWRNVLLGNVGSKCINNVPMLCSSSHNIHYHSRNWNVQPKKNACCRGENLERTHGEEDNYCTY</sequence>
<organism evidence="1 2">
    <name type="scientific">Caenorhabditis tropicalis</name>
    <dbReference type="NCBI Taxonomy" id="1561998"/>
    <lineage>
        <taxon>Eukaryota</taxon>
        <taxon>Metazoa</taxon>
        <taxon>Ecdysozoa</taxon>
        <taxon>Nematoda</taxon>
        <taxon>Chromadorea</taxon>
        <taxon>Rhabditida</taxon>
        <taxon>Rhabditina</taxon>
        <taxon>Rhabditomorpha</taxon>
        <taxon>Rhabditoidea</taxon>
        <taxon>Rhabditidae</taxon>
        <taxon>Peloderinae</taxon>
        <taxon>Caenorhabditis</taxon>
    </lineage>
</organism>
<reference evidence="2" key="1">
    <citation type="submission" date="2016-11" db="UniProtKB">
        <authorList>
            <consortium name="WormBaseParasite"/>
        </authorList>
    </citation>
    <scope>IDENTIFICATION</scope>
</reference>